<dbReference type="Proteomes" id="UP000564806">
    <property type="component" value="Unassembled WGS sequence"/>
</dbReference>
<keyword evidence="7 8" id="KW-0472">Membrane</keyword>
<dbReference type="Pfam" id="PF00528">
    <property type="entry name" value="BPD_transp_1"/>
    <property type="match status" value="1"/>
</dbReference>
<feature type="transmembrane region" description="Helical" evidence="8">
    <location>
        <begin position="236"/>
        <end position="258"/>
    </location>
</feature>
<evidence type="ECO:0000313" key="10">
    <source>
        <dbReference type="EMBL" id="NUU60667.1"/>
    </source>
</evidence>
<organism evidence="10 11">
    <name type="scientific">Paenibacillus agri</name>
    <dbReference type="NCBI Taxonomy" id="2744309"/>
    <lineage>
        <taxon>Bacteria</taxon>
        <taxon>Bacillati</taxon>
        <taxon>Bacillota</taxon>
        <taxon>Bacilli</taxon>
        <taxon>Bacillales</taxon>
        <taxon>Paenibacillaceae</taxon>
        <taxon>Paenibacillus</taxon>
    </lineage>
</organism>
<dbReference type="EMBL" id="JABWCS010000203">
    <property type="protein sequence ID" value="NUU60667.1"/>
    <property type="molecule type" value="Genomic_DNA"/>
</dbReference>
<dbReference type="CDD" id="cd06261">
    <property type="entry name" value="TM_PBP2"/>
    <property type="match status" value="1"/>
</dbReference>
<evidence type="ECO:0000313" key="11">
    <source>
        <dbReference type="Proteomes" id="UP000564806"/>
    </source>
</evidence>
<comment type="caution">
    <text evidence="10">The sequence shown here is derived from an EMBL/GenBank/DDBJ whole genome shotgun (WGS) entry which is preliminary data.</text>
</comment>
<keyword evidence="11" id="KW-1185">Reference proteome</keyword>
<keyword evidence="4" id="KW-0997">Cell inner membrane</keyword>
<dbReference type="PANTHER" id="PTHR43357:SF4">
    <property type="entry name" value="INNER MEMBRANE ABC TRANSPORTER PERMEASE PROTEIN YDCV"/>
    <property type="match status" value="1"/>
</dbReference>
<dbReference type="PROSITE" id="PS50928">
    <property type="entry name" value="ABC_TM1"/>
    <property type="match status" value="1"/>
</dbReference>
<feature type="transmembrane region" description="Helical" evidence="8">
    <location>
        <begin position="70"/>
        <end position="92"/>
    </location>
</feature>
<dbReference type="GO" id="GO:0005886">
    <property type="term" value="C:plasma membrane"/>
    <property type="evidence" value="ECO:0007669"/>
    <property type="project" value="UniProtKB-SubCell"/>
</dbReference>
<gene>
    <name evidence="10" type="ORF">HPT30_09960</name>
</gene>
<evidence type="ECO:0000256" key="8">
    <source>
        <dbReference type="RuleBase" id="RU363032"/>
    </source>
</evidence>
<dbReference type="RefSeq" id="WP_175371243.1">
    <property type="nucleotide sequence ID" value="NZ_JABWCS010000203.1"/>
</dbReference>
<comment type="similarity">
    <text evidence="8">Belongs to the binding-protein-dependent transport system permease family.</text>
</comment>
<evidence type="ECO:0000256" key="7">
    <source>
        <dbReference type="ARBA" id="ARBA00023136"/>
    </source>
</evidence>
<proteinExistence type="inferred from homology"/>
<evidence type="ECO:0000256" key="2">
    <source>
        <dbReference type="ARBA" id="ARBA00022448"/>
    </source>
</evidence>
<evidence type="ECO:0000256" key="4">
    <source>
        <dbReference type="ARBA" id="ARBA00022519"/>
    </source>
</evidence>
<feature type="transmembrane region" description="Helical" evidence="8">
    <location>
        <begin position="104"/>
        <end position="124"/>
    </location>
</feature>
<dbReference type="GO" id="GO:0055085">
    <property type="term" value="P:transmembrane transport"/>
    <property type="evidence" value="ECO:0007669"/>
    <property type="project" value="InterPro"/>
</dbReference>
<feature type="transmembrane region" description="Helical" evidence="8">
    <location>
        <begin position="130"/>
        <end position="157"/>
    </location>
</feature>
<accession>A0A850EMB0</accession>
<feature type="transmembrane region" description="Helical" evidence="8">
    <location>
        <begin position="178"/>
        <end position="201"/>
    </location>
</feature>
<keyword evidence="6 8" id="KW-1133">Transmembrane helix</keyword>
<feature type="domain" description="ABC transmembrane type-1" evidence="9">
    <location>
        <begin position="66"/>
        <end position="254"/>
    </location>
</feature>
<evidence type="ECO:0000256" key="5">
    <source>
        <dbReference type="ARBA" id="ARBA00022692"/>
    </source>
</evidence>
<evidence type="ECO:0000256" key="1">
    <source>
        <dbReference type="ARBA" id="ARBA00004429"/>
    </source>
</evidence>
<name>A0A850EMB0_9BACL</name>
<evidence type="ECO:0000259" key="9">
    <source>
        <dbReference type="PROSITE" id="PS50928"/>
    </source>
</evidence>
<dbReference type="InterPro" id="IPR035906">
    <property type="entry name" value="MetI-like_sf"/>
</dbReference>
<reference evidence="10" key="1">
    <citation type="submission" date="2020-06" db="EMBL/GenBank/DDBJ databases">
        <title>Paenibacillus sp. nov., isolated from soil.</title>
        <authorList>
            <person name="Seo Y.L."/>
        </authorList>
    </citation>
    <scope>NUCLEOTIDE SEQUENCE [LARGE SCALE GENOMIC DNA]</scope>
    <source>
        <strain evidence="10">JW14</strain>
    </source>
</reference>
<dbReference type="SUPFAM" id="SSF161098">
    <property type="entry name" value="MetI-like"/>
    <property type="match status" value="1"/>
</dbReference>
<keyword evidence="3" id="KW-1003">Cell membrane</keyword>
<keyword evidence="2 8" id="KW-0813">Transport</keyword>
<dbReference type="InterPro" id="IPR000515">
    <property type="entry name" value="MetI-like"/>
</dbReference>
<sequence length="271" mass="29290">MRTKNVSFKWVLYVAAILICLFLTLPLLIIILTSFGAGTSSVFPPKGFSTEWYSHLASQKQFGQAFVNSLIASSGATLLALVGGTLAAMAILYYPFPGSGVLKAFFMSPMVVPKITLGVAYLILFSKMHIAGGLFALILGEAVTVFPFVISIVGSALANLKPADREAAADLGAKPLRVFFTVTLPQLKISLLMAGAISFVFTFDQVETALLILRQGSYTLPIQLFIYMEKWQDPTIAVVSVMMIVFALLLFFGIKVALKSAPAMEKMLGKK</sequence>
<keyword evidence="5 8" id="KW-0812">Transmembrane</keyword>
<feature type="transmembrane region" description="Helical" evidence="8">
    <location>
        <begin position="12"/>
        <end position="35"/>
    </location>
</feature>
<evidence type="ECO:0000256" key="3">
    <source>
        <dbReference type="ARBA" id="ARBA00022475"/>
    </source>
</evidence>
<protein>
    <submittedName>
        <fullName evidence="10">ABC transporter permease</fullName>
    </submittedName>
</protein>
<dbReference type="AlphaFoldDB" id="A0A850EMB0"/>
<comment type="subcellular location">
    <subcellularLocation>
        <location evidence="1">Cell inner membrane</location>
        <topology evidence="1">Multi-pass membrane protein</topology>
    </subcellularLocation>
    <subcellularLocation>
        <location evidence="8">Cell membrane</location>
        <topology evidence="8">Multi-pass membrane protein</topology>
    </subcellularLocation>
</comment>
<dbReference type="PANTHER" id="PTHR43357">
    <property type="entry name" value="INNER MEMBRANE ABC TRANSPORTER PERMEASE PROTEIN YDCV"/>
    <property type="match status" value="1"/>
</dbReference>
<dbReference type="Gene3D" id="1.10.3720.10">
    <property type="entry name" value="MetI-like"/>
    <property type="match status" value="1"/>
</dbReference>
<evidence type="ECO:0000256" key="6">
    <source>
        <dbReference type="ARBA" id="ARBA00022989"/>
    </source>
</evidence>